<keyword evidence="2" id="KW-1185">Reference proteome</keyword>
<name>A0ACC0GMJ2_9ERIC</name>
<evidence type="ECO:0000313" key="2">
    <source>
        <dbReference type="Proteomes" id="UP001060215"/>
    </source>
</evidence>
<sequence>MSETRVKKVVDIAFKTRKSIDWDGMAKLLVSNEARKEFVNLRRAFDEVNSILQTKFNQISTNAREVSVLMPGENIPTFIAHPAPMPCSPEHISWPTHQHTSLLDISQDSNSSSSSI</sequence>
<proteinExistence type="predicted"/>
<comment type="caution">
    <text evidence="1">The sequence shown here is derived from an EMBL/GenBank/DDBJ whole genome shotgun (WGS) entry which is preliminary data.</text>
</comment>
<evidence type="ECO:0000313" key="1">
    <source>
        <dbReference type="EMBL" id="KAI8001808.1"/>
    </source>
</evidence>
<accession>A0ACC0GMJ2</accession>
<dbReference type="Proteomes" id="UP001060215">
    <property type="component" value="Chromosome 8"/>
</dbReference>
<protein>
    <submittedName>
        <fullName evidence="1">Uncharacterized protein</fullName>
    </submittedName>
</protein>
<dbReference type="EMBL" id="CM045765">
    <property type="protein sequence ID" value="KAI8001808.1"/>
    <property type="molecule type" value="Genomic_DNA"/>
</dbReference>
<organism evidence="1 2">
    <name type="scientific">Camellia lanceoleosa</name>
    <dbReference type="NCBI Taxonomy" id="1840588"/>
    <lineage>
        <taxon>Eukaryota</taxon>
        <taxon>Viridiplantae</taxon>
        <taxon>Streptophyta</taxon>
        <taxon>Embryophyta</taxon>
        <taxon>Tracheophyta</taxon>
        <taxon>Spermatophyta</taxon>
        <taxon>Magnoliopsida</taxon>
        <taxon>eudicotyledons</taxon>
        <taxon>Gunneridae</taxon>
        <taxon>Pentapetalae</taxon>
        <taxon>asterids</taxon>
        <taxon>Ericales</taxon>
        <taxon>Theaceae</taxon>
        <taxon>Camellia</taxon>
    </lineage>
</organism>
<reference evidence="1 2" key="1">
    <citation type="journal article" date="2022" name="Plant J.">
        <title>Chromosome-level genome of Camellia lanceoleosa provides a valuable resource for understanding genome evolution and self-incompatibility.</title>
        <authorList>
            <person name="Gong W."/>
            <person name="Xiao S."/>
            <person name="Wang L."/>
            <person name="Liao Z."/>
            <person name="Chang Y."/>
            <person name="Mo W."/>
            <person name="Hu G."/>
            <person name="Li W."/>
            <person name="Zhao G."/>
            <person name="Zhu H."/>
            <person name="Hu X."/>
            <person name="Ji K."/>
            <person name="Xiang X."/>
            <person name="Song Q."/>
            <person name="Yuan D."/>
            <person name="Jin S."/>
            <person name="Zhang L."/>
        </authorList>
    </citation>
    <scope>NUCLEOTIDE SEQUENCE [LARGE SCALE GENOMIC DNA]</scope>
    <source>
        <strain evidence="1">SQ_2022a</strain>
    </source>
</reference>
<gene>
    <name evidence="1" type="ORF">LOK49_LG09G01858</name>
</gene>